<accession>A0ABQ9GRZ0</accession>
<comment type="caution">
    <text evidence="1">The sequence shown here is derived from an EMBL/GenBank/DDBJ whole genome shotgun (WGS) entry which is preliminary data.</text>
</comment>
<evidence type="ECO:0000313" key="2">
    <source>
        <dbReference type="Proteomes" id="UP001159363"/>
    </source>
</evidence>
<proteinExistence type="predicted"/>
<gene>
    <name evidence="1" type="ORF">PR048_025620</name>
</gene>
<sequence>MWSIFCEANSSDLQVKYDYFLKILDTECNIGFVAPLVDTCSTCSLLKHWIAQAKTKKEKNELQQQLTYQELRAGVFCKRLQEDKDDELTLSYDCQKNLVLPKVPDQSAY</sequence>
<reference evidence="1 2" key="1">
    <citation type="submission" date="2023-02" db="EMBL/GenBank/DDBJ databases">
        <title>LHISI_Scaffold_Assembly.</title>
        <authorList>
            <person name="Stuart O.P."/>
            <person name="Cleave R."/>
            <person name="Magrath M.J.L."/>
            <person name="Mikheyev A.S."/>
        </authorList>
    </citation>
    <scope>NUCLEOTIDE SEQUENCE [LARGE SCALE GENOMIC DNA]</scope>
    <source>
        <strain evidence="1">Daus_M_001</strain>
        <tissue evidence="1">Leg muscle</tissue>
    </source>
</reference>
<protein>
    <submittedName>
        <fullName evidence="1">Uncharacterized protein</fullName>
    </submittedName>
</protein>
<evidence type="ECO:0000313" key="1">
    <source>
        <dbReference type="EMBL" id="KAJ8874754.1"/>
    </source>
</evidence>
<name>A0ABQ9GRZ0_9NEOP</name>
<organism evidence="1 2">
    <name type="scientific">Dryococelus australis</name>
    <dbReference type="NCBI Taxonomy" id="614101"/>
    <lineage>
        <taxon>Eukaryota</taxon>
        <taxon>Metazoa</taxon>
        <taxon>Ecdysozoa</taxon>
        <taxon>Arthropoda</taxon>
        <taxon>Hexapoda</taxon>
        <taxon>Insecta</taxon>
        <taxon>Pterygota</taxon>
        <taxon>Neoptera</taxon>
        <taxon>Polyneoptera</taxon>
        <taxon>Phasmatodea</taxon>
        <taxon>Verophasmatodea</taxon>
        <taxon>Anareolatae</taxon>
        <taxon>Phasmatidae</taxon>
        <taxon>Eurycanthinae</taxon>
        <taxon>Dryococelus</taxon>
    </lineage>
</organism>
<dbReference type="EMBL" id="JARBHB010000010">
    <property type="protein sequence ID" value="KAJ8874754.1"/>
    <property type="molecule type" value="Genomic_DNA"/>
</dbReference>
<keyword evidence="2" id="KW-1185">Reference proteome</keyword>
<dbReference type="Proteomes" id="UP001159363">
    <property type="component" value="Chromosome 9"/>
</dbReference>